<dbReference type="AlphaFoldDB" id="A0AAD1XWQ3"/>
<reference evidence="1" key="1">
    <citation type="submission" date="2023-07" db="EMBL/GenBank/DDBJ databases">
        <authorList>
            <consortium name="AG Swart"/>
            <person name="Singh M."/>
            <person name="Singh A."/>
            <person name="Seah K."/>
            <person name="Emmerich C."/>
        </authorList>
    </citation>
    <scope>NUCLEOTIDE SEQUENCE</scope>
    <source>
        <strain evidence="1">DP1</strain>
    </source>
</reference>
<sequence>MWVHLFLNTSFKYLEECCSFAFLCFKEDFSMSFYKIFLHIQSPRPVPSLLGLCLELTFPSILNIFKRKDCTAVRNCSSLKPLNPSKFSF</sequence>
<gene>
    <name evidence="1" type="ORF">ECRASSUSDP1_LOCUS21743</name>
</gene>
<name>A0AAD1XWQ3_EUPCR</name>
<keyword evidence="2" id="KW-1185">Reference proteome</keyword>
<organism evidence="1 2">
    <name type="scientific">Euplotes crassus</name>
    <dbReference type="NCBI Taxonomy" id="5936"/>
    <lineage>
        <taxon>Eukaryota</taxon>
        <taxon>Sar</taxon>
        <taxon>Alveolata</taxon>
        <taxon>Ciliophora</taxon>
        <taxon>Intramacronucleata</taxon>
        <taxon>Spirotrichea</taxon>
        <taxon>Hypotrichia</taxon>
        <taxon>Euplotida</taxon>
        <taxon>Euplotidae</taxon>
        <taxon>Moneuplotes</taxon>
    </lineage>
</organism>
<evidence type="ECO:0000313" key="1">
    <source>
        <dbReference type="EMBL" id="CAI2380309.1"/>
    </source>
</evidence>
<accession>A0AAD1XWQ3</accession>
<dbReference type="Proteomes" id="UP001295684">
    <property type="component" value="Unassembled WGS sequence"/>
</dbReference>
<comment type="caution">
    <text evidence="1">The sequence shown here is derived from an EMBL/GenBank/DDBJ whole genome shotgun (WGS) entry which is preliminary data.</text>
</comment>
<proteinExistence type="predicted"/>
<dbReference type="EMBL" id="CAMPGE010022257">
    <property type="protein sequence ID" value="CAI2380309.1"/>
    <property type="molecule type" value="Genomic_DNA"/>
</dbReference>
<protein>
    <submittedName>
        <fullName evidence="1">Uncharacterized protein</fullName>
    </submittedName>
</protein>
<evidence type="ECO:0000313" key="2">
    <source>
        <dbReference type="Proteomes" id="UP001295684"/>
    </source>
</evidence>